<dbReference type="Pfam" id="PF00270">
    <property type="entry name" value="DEAD"/>
    <property type="match status" value="1"/>
</dbReference>
<dbReference type="PROSITE" id="PS51643">
    <property type="entry name" value="HD_CAS3"/>
    <property type="match status" value="1"/>
</dbReference>
<dbReference type="GO" id="GO:0046872">
    <property type="term" value="F:metal ion binding"/>
    <property type="evidence" value="ECO:0007669"/>
    <property type="project" value="UniProtKB-KW"/>
</dbReference>
<dbReference type="SUPFAM" id="SSF52540">
    <property type="entry name" value="P-loop containing nucleoside triphosphate hydrolases"/>
    <property type="match status" value="1"/>
</dbReference>
<evidence type="ECO:0000256" key="1">
    <source>
        <dbReference type="ARBA" id="ARBA00006847"/>
    </source>
</evidence>
<dbReference type="NCBIfam" id="TIGR01596">
    <property type="entry name" value="cas3_HD"/>
    <property type="match status" value="1"/>
</dbReference>
<dbReference type="SUPFAM" id="SSF109604">
    <property type="entry name" value="HD-domain/PDEase-like"/>
    <property type="match status" value="1"/>
</dbReference>
<evidence type="ECO:0000256" key="5">
    <source>
        <dbReference type="ARBA" id="ARBA00022801"/>
    </source>
</evidence>
<evidence type="ECO:0000256" key="3">
    <source>
        <dbReference type="ARBA" id="ARBA00022723"/>
    </source>
</evidence>
<evidence type="ECO:0000256" key="6">
    <source>
        <dbReference type="ARBA" id="ARBA00022806"/>
    </source>
</evidence>
<name>A0A4C2ENZ1_9EURY</name>
<evidence type="ECO:0000313" key="10">
    <source>
        <dbReference type="EMBL" id="GCF16076.1"/>
    </source>
</evidence>
<evidence type="ECO:0000256" key="4">
    <source>
        <dbReference type="ARBA" id="ARBA00022741"/>
    </source>
</evidence>
<dbReference type="GO" id="GO:0051607">
    <property type="term" value="P:defense response to virus"/>
    <property type="evidence" value="ECO:0007669"/>
    <property type="project" value="UniProtKB-KW"/>
</dbReference>
<dbReference type="RefSeq" id="WP_137685462.1">
    <property type="nucleotide sequence ID" value="NZ_BIXZ01000015.1"/>
</dbReference>
<dbReference type="InterPro" id="IPR006483">
    <property type="entry name" value="CRISPR-assoc_Cas3_HD"/>
</dbReference>
<protein>
    <recommendedName>
        <fullName evidence="9">HD Cas3-type domain-containing protein</fullName>
    </recommendedName>
</protein>
<keyword evidence="4" id="KW-0547">Nucleotide-binding</keyword>
<comment type="similarity">
    <text evidence="2">In the central section; belongs to the CRISPR-associated helicase Cas3 family.</text>
</comment>
<dbReference type="InterPro" id="IPR027417">
    <property type="entry name" value="P-loop_NTPase"/>
</dbReference>
<dbReference type="InterPro" id="IPR011545">
    <property type="entry name" value="DEAD/DEAH_box_helicase_dom"/>
</dbReference>
<dbReference type="GO" id="GO:0005524">
    <property type="term" value="F:ATP binding"/>
    <property type="evidence" value="ECO:0007669"/>
    <property type="project" value="UniProtKB-KW"/>
</dbReference>
<keyword evidence="8" id="KW-0051">Antiviral defense</keyword>
<evidence type="ECO:0000256" key="2">
    <source>
        <dbReference type="ARBA" id="ARBA00009046"/>
    </source>
</evidence>
<dbReference type="CDD" id="cd09641">
    <property type="entry name" value="Cas3''_I"/>
    <property type="match status" value="1"/>
</dbReference>
<reference evidence="10 11" key="1">
    <citation type="submission" date="2019-02" db="EMBL/GenBank/DDBJ databases">
        <title>Haloarcula mannanilyticum sp. nov., a mannan degrading haloarchaeon isolated from commercial salt.</title>
        <authorList>
            <person name="Enomoto S."/>
            <person name="Shimane Y."/>
            <person name="Kamekura M."/>
            <person name="Ito T."/>
            <person name="Moriya O."/>
            <person name="Ihara K."/>
            <person name="Takahashi-Ando N."/>
            <person name="Fukushima Y."/>
            <person name="Yoshida Y."/>
            <person name="Usama R."/>
            <person name="Takai K."/>
            <person name="Minegishi H."/>
        </authorList>
    </citation>
    <scope>NUCLEOTIDE SEQUENCE [LARGE SCALE GENOMIC DNA]</scope>
    <source>
        <strain evidence="10 11">MD130-1</strain>
    </source>
</reference>
<keyword evidence="6" id="KW-0347">Helicase</keyword>
<dbReference type="Pfam" id="PF18019">
    <property type="entry name" value="Cas3_HD"/>
    <property type="match status" value="1"/>
</dbReference>
<keyword evidence="7" id="KW-0067">ATP-binding</keyword>
<comment type="caution">
    <text evidence="10">The sequence shown here is derived from an EMBL/GenBank/DDBJ whole genome shotgun (WGS) entry which is preliminary data.</text>
</comment>
<keyword evidence="11" id="KW-1185">Reference proteome</keyword>
<sequence length="855" mass="93612">MAPNLSLLESYRARPSQSLRDHLHGVATNAEQLVPADAESAYGDDWQTVMRALAWTHDAGKLTTYFQQYLESGERSHAPRDEHTYHGFVSALLAAHVLYSLDVSAAMRTAGFYAVARHHGVLPTVVAAHEEYAGNGSKVDSQYDAPRAQLQDIKQNAAPAGNALVTAASNGQLEWDGVLVDTPATYQKLLVDPKKLDEQFYETLLRAWSTLVCADKLDAAEIALPEGAQRPELERLRTTVAGLPAGKTPLEQTLNQLRSTAHEESYQQLLTSHREGDRLFQIELPTGFGKTLTGLRAALELAEQRNSRAIYALPYTSILDQVDDVCQEYLDVDPLSDRYTVHHHLADTRTTATESKEGTVVNDGSEALYAETWQAGLVLTTFTQLFESVAGPGNTQAMKIPALQDSVIILDEPQGIALEWWSLVGRLAAFLTREYDTTIIMMTATQPQIFEQAPSLPSPTSLTTVTDECVSFLESNPRVTFNLHDSTAGYLAGDDSSTLSYETAAETLSEMTTDGTTTLAIANTIESAATLTDTVFDHSRPCETTISLGADLEAFHQSSSLNVEDMTDEAAEAYLEFVSDGLATAGDGTVVVTLTTQLRPRDRKLLLAALRRLLDSEISTPFEGWSVMTISTQLIEAGVDVSFDRLYRDFAPVPALVQAAGRCNREFSGSTSPVTVWRLASANDATTVPPSELIYGQRSLLRPARQALASLQAEHGAAIPEAELISTGVKAYYGELHHQRRTSERSDRLVEHFNSAAGEPLRNASLIEDDYATQDVVLLCSTEDRQRYEEYQNLREAGKFSTAKTVFEELKPLVVTLRVDSDAGQSDQLLMRDAREATVEYDTVSGRGIGSSRSE</sequence>
<accession>A0A4C2ENZ1</accession>
<keyword evidence="5" id="KW-0378">Hydrolase</keyword>
<proteinExistence type="inferred from homology"/>
<dbReference type="InterPro" id="IPR054712">
    <property type="entry name" value="Cas3-like_dom"/>
</dbReference>
<dbReference type="InterPro" id="IPR038257">
    <property type="entry name" value="CRISPR-assoc_Cas3_HD_sf"/>
</dbReference>
<dbReference type="Pfam" id="PF22590">
    <property type="entry name" value="Cas3-like_C_2"/>
    <property type="match status" value="1"/>
</dbReference>
<dbReference type="EMBL" id="BIXZ01000015">
    <property type="protein sequence ID" value="GCF16076.1"/>
    <property type="molecule type" value="Genomic_DNA"/>
</dbReference>
<keyword evidence="3" id="KW-0479">Metal-binding</keyword>
<organism evidence="10 11">
    <name type="scientific">Haloarcula mannanilytica</name>
    <dbReference type="NCBI Taxonomy" id="2509225"/>
    <lineage>
        <taxon>Archaea</taxon>
        <taxon>Methanobacteriati</taxon>
        <taxon>Methanobacteriota</taxon>
        <taxon>Stenosarchaea group</taxon>
        <taxon>Halobacteria</taxon>
        <taxon>Halobacteriales</taxon>
        <taxon>Haloarculaceae</taxon>
        <taxon>Haloarcula</taxon>
    </lineage>
</organism>
<feature type="domain" description="HD Cas3-type" evidence="9">
    <location>
        <begin position="12"/>
        <end position="217"/>
    </location>
</feature>
<evidence type="ECO:0000256" key="7">
    <source>
        <dbReference type="ARBA" id="ARBA00022840"/>
    </source>
</evidence>
<evidence type="ECO:0000259" key="9">
    <source>
        <dbReference type="PROSITE" id="PS51643"/>
    </source>
</evidence>
<evidence type="ECO:0000256" key="8">
    <source>
        <dbReference type="ARBA" id="ARBA00023118"/>
    </source>
</evidence>
<dbReference type="OrthoDB" id="43851at2157"/>
<dbReference type="GO" id="GO:0004386">
    <property type="term" value="F:helicase activity"/>
    <property type="evidence" value="ECO:0007669"/>
    <property type="project" value="UniProtKB-KW"/>
</dbReference>
<dbReference type="AlphaFoldDB" id="A0A4C2ENZ1"/>
<dbReference type="Gene3D" id="3.40.50.300">
    <property type="entry name" value="P-loop containing nucleotide triphosphate hydrolases"/>
    <property type="match status" value="1"/>
</dbReference>
<dbReference type="Gene3D" id="1.10.3210.30">
    <property type="match status" value="1"/>
</dbReference>
<dbReference type="GO" id="GO:0016787">
    <property type="term" value="F:hydrolase activity"/>
    <property type="evidence" value="ECO:0007669"/>
    <property type="project" value="UniProtKB-KW"/>
</dbReference>
<comment type="similarity">
    <text evidence="1">In the N-terminal section; belongs to the CRISPR-associated nuclease Cas3-HD family.</text>
</comment>
<gene>
    <name evidence="10" type="ORF">Harman_40110</name>
</gene>
<dbReference type="GO" id="GO:0003676">
    <property type="term" value="F:nucleic acid binding"/>
    <property type="evidence" value="ECO:0007669"/>
    <property type="project" value="InterPro"/>
</dbReference>
<dbReference type="Proteomes" id="UP000304382">
    <property type="component" value="Unassembled WGS sequence"/>
</dbReference>
<evidence type="ECO:0000313" key="11">
    <source>
        <dbReference type="Proteomes" id="UP000304382"/>
    </source>
</evidence>